<reference evidence="2 3" key="1">
    <citation type="submission" date="2024-01" db="EMBL/GenBank/DDBJ databases">
        <title>The genomes of 5 underutilized Papilionoideae crops provide insights into root nodulation and disease resistanc.</title>
        <authorList>
            <person name="Jiang F."/>
        </authorList>
    </citation>
    <scope>NUCLEOTIDE SEQUENCE [LARGE SCALE GENOMIC DNA]</scope>
    <source>
        <strain evidence="2">LVBAO_FW01</strain>
        <tissue evidence="2">Leaves</tissue>
    </source>
</reference>
<feature type="chain" id="PRO_5042930778" evidence="1">
    <location>
        <begin position="17"/>
        <end position="101"/>
    </location>
</feature>
<keyword evidence="1" id="KW-0732">Signal</keyword>
<feature type="signal peptide" evidence="1">
    <location>
        <begin position="1"/>
        <end position="16"/>
    </location>
</feature>
<sequence>MIMCIILVKFLPLIEGNKLFSVVATNMSCVEVAKKVFFYHLDWNKLLTRRLYHDMVIVLWKLVVQSNIKCIRWHNSLAPDNHGLLVSSPIVPETQTTTLLS</sequence>
<dbReference type="Proteomes" id="UP001367508">
    <property type="component" value="Unassembled WGS sequence"/>
</dbReference>
<accession>A0AAN9PP70</accession>
<comment type="caution">
    <text evidence="2">The sequence shown here is derived from an EMBL/GenBank/DDBJ whole genome shotgun (WGS) entry which is preliminary data.</text>
</comment>
<dbReference type="AlphaFoldDB" id="A0AAN9PP70"/>
<protein>
    <submittedName>
        <fullName evidence="2">Uncharacterized protein</fullName>
    </submittedName>
</protein>
<evidence type="ECO:0000313" key="2">
    <source>
        <dbReference type="EMBL" id="KAK7305254.1"/>
    </source>
</evidence>
<name>A0AAN9PP70_CANGL</name>
<gene>
    <name evidence="2" type="ORF">VNO77_43156</name>
</gene>
<evidence type="ECO:0000313" key="3">
    <source>
        <dbReference type="Proteomes" id="UP001367508"/>
    </source>
</evidence>
<keyword evidence="3" id="KW-1185">Reference proteome</keyword>
<evidence type="ECO:0000256" key="1">
    <source>
        <dbReference type="SAM" id="SignalP"/>
    </source>
</evidence>
<dbReference type="EMBL" id="JAYMYQ010000011">
    <property type="protein sequence ID" value="KAK7305254.1"/>
    <property type="molecule type" value="Genomic_DNA"/>
</dbReference>
<organism evidence="2 3">
    <name type="scientific">Canavalia gladiata</name>
    <name type="common">Sword bean</name>
    <name type="synonym">Dolichos gladiatus</name>
    <dbReference type="NCBI Taxonomy" id="3824"/>
    <lineage>
        <taxon>Eukaryota</taxon>
        <taxon>Viridiplantae</taxon>
        <taxon>Streptophyta</taxon>
        <taxon>Embryophyta</taxon>
        <taxon>Tracheophyta</taxon>
        <taxon>Spermatophyta</taxon>
        <taxon>Magnoliopsida</taxon>
        <taxon>eudicotyledons</taxon>
        <taxon>Gunneridae</taxon>
        <taxon>Pentapetalae</taxon>
        <taxon>rosids</taxon>
        <taxon>fabids</taxon>
        <taxon>Fabales</taxon>
        <taxon>Fabaceae</taxon>
        <taxon>Papilionoideae</taxon>
        <taxon>50 kb inversion clade</taxon>
        <taxon>NPAAA clade</taxon>
        <taxon>indigoferoid/millettioid clade</taxon>
        <taxon>Phaseoleae</taxon>
        <taxon>Canavalia</taxon>
    </lineage>
</organism>
<proteinExistence type="predicted"/>